<proteinExistence type="predicted"/>
<reference evidence="3" key="1">
    <citation type="submission" date="2020-02" db="EMBL/GenBank/DDBJ databases">
        <authorList>
            <person name="Meier V. D."/>
        </authorList>
    </citation>
    <scope>NUCLEOTIDE SEQUENCE</scope>
    <source>
        <strain evidence="3">AVDCRST_MAG76</strain>
    </source>
</reference>
<dbReference type="SUPFAM" id="SSF46785">
    <property type="entry name" value="Winged helix' DNA-binding domain"/>
    <property type="match status" value="1"/>
</dbReference>
<evidence type="ECO:0000313" key="3">
    <source>
        <dbReference type="EMBL" id="CAA9217016.1"/>
    </source>
</evidence>
<dbReference type="PANTHER" id="PTHR34580:SF3">
    <property type="entry name" value="PROTEIN PAFB"/>
    <property type="match status" value="1"/>
</dbReference>
<dbReference type="InterPro" id="IPR026881">
    <property type="entry name" value="WYL_dom"/>
</dbReference>
<name>A0A6J4HAN9_9ACTN</name>
<sequence>MNRTDRLHAIVEALRVVAPSGRTSAWLAERFEVSARTIKRDVSALQQAGHPIWATGGPRGGYVVDESATLPPVTFTEAEAVALATMLAADADAPFQADGRRALTKVRAAMTGSGRDRVDALAERVWVRSPGDHQRPPQLRVVEEALRAGRVVVIDYVDRYGRSSSRRPVEPVAFAHDRGRWYLLAWCRRARAGRWFRLDRIAAADLTTEPAPERDVWTLFGQPPDDATPVKV</sequence>
<dbReference type="Pfam" id="PF08279">
    <property type="entry name" value="HTH_11"/>
    <property type="match status" value="1"/>
</dbReference>
<dbReference type="PROSITE" id="PS52050">
    <property type="entry name" value="WYL"/>
    <property type="match status" value="1"/>
</dbReference>
<dbReference type="Pfam" id="PF13280">
    <property type="entry name" value="WYL"/>
    <property type="match status" value="1"/>
</dbReference>
<evidence type="ECO:0000259" key="1">
    <source>
        <dbReference type="Pfam" id="PF08279"/>
    </source>
</evidence>
<dbReference type="InterPro" id="IPR013196">
    <property type="entry name" value="HTH_11"/>
</dbReference>
<dbReference type="AlphaFoldDB" id="A0A6J4HAN9"/>
<protein>
    <submittedName>
        <fullName evidence="3">Transcriptional regulator, DeoR family</fullName>
    </submittedName>
</protein>
<accession>A0A6J4HAN9</accession>
<dbReference type="EMBL" id="CADCSZ010000031">
    <property type="protein sequence ID" value="CAA9217016.1"/>
    <property type="molecule type" value="Genomic_DNA"/>
</dbReference>
<evidence type="ECO:0000259" key="2">
    <source>
        <dbReference type="Pfam" id="PF13280"/>
    </source>
</evidence>
<organism evidence="3">
    <name type="scientific">uncultured Acidimicrobiales bacterium</name>
    <dbReference type="NCBI Taxonomy" id="310071"/>
    <lineage>
        <taxon>Bacteria</taxon>
        <taxon>Bacillati</taxon>
        <taxon>Actinomycetota</taxon>
        <taxon>Acidimicrobiia</taxon>
        <taxon>Acidimicrobiales</taxon>
        <taxon>environmental samples</taxon>
    </lineage>
</organism>
<dbReference type="InterPro" id="IPR051534">
    <property type="entry name" value="CBASS_pafABC_assoc_protein"/>
</dbReference>
<dbReference type="Gene3D" id="1.10.10.10">
    <property type="entry name" value="Winged helix-like DNA-binding domain superfamily/Winged helix DNA-binding domain"/>
    <property type="match status" value="1"/>
</dbReference>
<feature type="domain" description="Helix-turn-helix type 11" evidence="1">
    <location>
        <begin position="7"/>
        <end position="62"/>
    </location>
</feature>
<feature type="domain" description="WYL" evidence="2">
    <location>
        <begin position="139"/>
        <end position="204"/>
    </location>
</feature>
<gene>
    <name evidence="3" type="ORF">AVDCRST_MAG76-471</name>
</gene>
<dbReference type="InterPro" id="IPR036388">
    <property type="entry name" value="WH-like_DNA-bd_sf"/>
</dbReference>
<dbReference type="PANTHER" id="PTHR34580">
    <property type="match status" value="1"/>
</dbReference>
<dbReference type="InterPro" id="IPR036390">
    <property type="entry name" value="WH_DNA-bd_sf"/>
</dbReference>